<dbReference type="AlphaFoldDB" id="A0A2S7K1V7"/>
<dbReference type="Proteomes" id="UP000239504">
    <property type="component" value="Unassembled WGS sequence"/>
</dbReference>
<proteinExistence type="predicted"/>
<gene>
    <name evidence="2" type="ORF">CW354_19405</name>
</gene>
<keyword evidence="3" id="KW-1185">Reference proteome</keyword>
<reference evidence="2 3" key="1">
    <citation type="submission" date="2017-12" db="EMBL/GenBank/DDBJ databases">
        <authorList>
            <person name="Hurst M.R.H."/>
        </authorList>
    </citation>
    <scope>NUCLEOTIDE SEQUENCE [LARGE SCALE GENOMIC DNA]</scope>
    <source>
        <strain evidence="2 3">SY-3-19</strain>
    </source>
</reference>
<comment type="caution">
    <text evidence="2">The sequence shown here is derived from an EMBL/GenBank/DDBJ whole genome shotgun (WGS) entry which is preliminary data.</text>
</comment>
<evidence type="ECO:0000256" key="1">
    <source>
        <dbReference type="SAM" id="SignalP"/>
    </source>
</evidence>
<evidence type="ECO:0000313" key="2">
    <source>
        <dbReference type="EMBL" id="PQA86494.1"/>
    </source>
</evidence>
<keyword evidence="1" id="KW-0732">Signal</keyword>
<dbReference type="OrthoDB" id="8902597at2"/>
<evidence type="ECO:0008006" key="4">
    <source>
        <dbReference type="Google" id="ProtNLM"/>
    </source>
</evidence>
<evidence type="ECO:0000313" key="3">
    <source>
        <dbReference type="Proteomes" id="UP000239504"/>
    </source>
</evidence>
<dbReference type="RefSeq" id="WP_104831706.1">
    <property type="nucleotide sequence ID" value="NZ_PJCH01000015.1"/>
</dbReference>
<name>A0A2S7K1V7_9PROT</name>
<sequence>MKTACAAFASVMVIAVSASAAAQDQTAPEPAPKPTPCSTEEYRQFDFWLGEWDVTPAGQDKPVAVNRISAQHGGCVVLEEYEAGGYSGMSLNFYDKTAGEWRQTWMSNQGAPLYLAGGLDETGAMVMSDEGLVDGDKINRITWTANDDGAVRQLWEQSEDDGESWKTVFDGLYTKKMED</sequence>
<feature type="chain" id="PRO_5015610500" description="DUF1579 domain-containing protein" evidence="1">
    <location>
        <begin position="23"/>
        <end position="179"/>
    </location>
</feature>
<dbReference type="EMBL" id="PJCH01000015">
    <property type="protein sequence ID" value="PQA86494.1"/>
    <property type="molecule type" value="Genomic_DNA"/>
</dbReference>
<accession>A0A2S7K1V7</accession>
<organism evidence="2 3">
    <name type="scientific">Hyphococcus luteus</name>
    <dbReference type="NCBI Taxonomy" id="2058213"/>
    <lineage>
        <taxon>Bacteria</taxon>
        <taxon>Pseudomonadati</taxon>
        <taxon>Pseudomonadota</taxon>
        <taxon>Alphaproteobacteria</taxon>
        <taxon>Parvularculales</taxon>
        <taxon>Parvularculaceae</taxon>
        <taxon>Hyphococcus</taxon>
    </lineage>
</organism>
<protein>
    <recommendedName>
        <fullName evidence="4">DUF1579 domain-containing protein</fullName>
    </recommendedName>
</protein>
<feature type="signal peptide" evidence="1">
    <location>
        <begin position="1"/>
        <end position="22"/>
    </location>
</feature>